<gene>
    <name evidence="2" type="ORF">BV898_10587</name>
</gene>
<proteinExistence type="predicted"/>
<reference evidence="3" key="1">
    <citation type="submission" date="2017-01" db="EMBL/GenBank/DDBJ databases">
        <title>Comparative genomics of anhydrobiosis in the tardigrade Hypsibius dujardini.</title>
        <authorList>
            <person name="Yoshida Y."/>
            <person name="Koutsovoulos G."/>
            <person name="Laetsch D."/>
            <person name="Stevens L."/>
            <person name="Kumar S."/>
            <person name="Horikawa D."/>
            <person name="Ishino K."/>
            <person name="Komine S."/>
            <person name="Tomita M."/>
            <person name="Blaxter M."/>
            <person name="Arakawa K."/>
        </authorList>
    </citation>
    <scope>NUCLEOTIDE SEQUENCE [LARGE SCALE GENOMIC DNA]</scope>
    <source>
        <strain evidence="3">Z151</strain>
    </source>
</reference>
<feature type="region of interest" description="Disordered" evidence="1">
    <location>
        <begin position="188"/>
        <end position="232"/>
    </location>
</feature>
<name>A0A1W0WJ98_HYPEX</name>
<accession>A0A1W0WJ98</accession>
<dbReference type="Proteomes" id="UP000192578">
    <property type="component" value="Unassembled WGS sequence"/>
</dbReference>
<organism evidence="2 3">
    <name type="scientific">Hypsibius exemplaris</name>
    <name type="common">Freshwater tardigrade</name>
    <dbReference type="NCBI Taxonomy" id="2072580"/>
    <lineage>
        <taxon>Eukaryota</taxon>
        <taxon>Metazoa</taxon>
        <taxon>Ecdysozoa</taxon>
        <taxon>Tardigrada</taxon>
        <taxon>Eutardigrada</taxon>
        <taxon>Parachela</taxon>
        <taxon>Hypsibioidea</taxon>
        <taxon>Hypsibiidae</taxon>
        <taxon>Hypsibius</taxon>
    </lineage>
</organism>
<evidence type="ECO:0000313" key="2">
    <source>
        <dbReference type="EMBL" id="OQV15203.1"/>
    </source>
</evidence>
<evidence type="ECO:0000256" key="1">
    <source>
        <dbReference type="SAM" id="MobiDB-lite"/>
    </source>
</evidence>
<sequence>MHLYSNRRGRFYDQRSPDSAGRGGVNGAPPVMLPWQRPPPPYYFNHRQATPSVLRYPHHQFPETKIGFGLFSSAAFDQHGKQAPANGAPFRLPPPPFVTGLAFRSPFLPTGQPDYSKPPPPLFTVVLPPHQPTNDDISQPKVSRNGSPPGNMGATEQERNNSGTVNKIGHLKAEDWDFLLSLTAAASRSHEEVSEGKVQGPTTMDPRLKRRRADEKSSPPGKQNKKPTEQKVFKEPVMIDASIENSHSPPFWNRYLNPSVQCYSDYKAFPLDITEKDPRFAYFCTMRKRLAISAAGKVAPPSPPSPPVKSYIPVKRKVEAEWDCNVNNSNNRFIRYA</sequence>
<feature type="region of interest" description="Disordered" evidence="1">
    <location>
        <begin position="128"/>
        <end position="162"/>
    </location>
</feature>
<keyword evidence="3" id="KW-1185">Reference proteome</keyword>
<dbReference type="EMBL" id="MTYJ01000092">
    <property type="protein sequence ID" value="OQV15203.1"/>
    <property type="molecule type" value="Genomic_DNA"/>
</dbReference>
<feature type="region of interest" description="Disordered" evidence="1">
    <location>
        <begin position="1"/>
        <end position="28"/>
    </location>
</feature>
<feature type="compositionally biased region" description="Polar residues" evidence="1">
    <location>
        <begin position="132"/>
        <end position="148"/>
    </location>
</feature>
<evidence type="ECO:0000313" key="3">
    <source>
        <dbReference type="Proteomes" id="UP000192578"/>
    </source>
</evidence>
<comment type="caution">
    <text evidence="2">The sequence shown here is derived from an EMBL/GenBank/DDBJ whole genome shotgun (WGS) entry which is preliminary data.</text>
</comment>
<dbReference type="AlphaFoldDB" id="A0A1W0WJ98"/>
<dbReference type="OrthoDB" id="10675565at2759"/>
<protein>
    <submittedName>
        <fullName evidence="2">Uncharacterized protein</fullName>
    </submittedName>
</protein>